<comment type="caution">
    <text evidence="1">The sequence shown here is derived from an EMBL/GenBank/DDBJ whole genome shotgun (WGS) entry which is preliminary data.</text>
</comment>
<dbReference type="Proteomes" id="UP001365846">
    <property type="component" value="Unassembled WGS sequence"/>
</dbReference>
<protein>
    <submittedName>
        <fullName evidence="1">Uncharacterized protein</fullName>
    </submittedName>
</protein>
<proteinExistence type="predicted"/>
<dbReference type="RefSeq" id="WP_340360416.1">
    <property type="nucleotide sequence ID" value="NZ_JBBKZU010000018.1"/>
</dbReference>
<evidence type="ECO:0000313" key="1">
    <source>
        <dbReference type="EMBL" id="MEJ8815199.1"/>
    </source>
</evidence>
<sequence>MLQAAARLLVILAGAKGDATHAAEPPCKTGWLTARAMITRVDPPDLEVFRLDPATGVKTRVSKNAVLCDRQALVFDDKQTDATVELLEGGKRVLVKAGETHVVPSGASAVALAIRQYVDAAWDAAGDLQAPLKAEIRTNIRNGQESNIREPLRLINALRRLSGQVVAAEVPVHLAWRAGLAPYTCEGQNMQATVVATLPVGERGDCTIPLDQGTKTITRLAVVDSAGQSAGVNFRRATAPELPRPDWIAAGKTWKPDPEGAAWAMWLWREGGPTWRLQAIALLQASASTQFPASLLYESILAEAPAIPPR</sequence>
<gene>
    <name evidence="1" type="ORF">WKW77_29300</name>
</gene>
<dbReference type="EMBL" id="JBBKZU010000018">
    <property type="protein sequence ID" value="MEJ8815199.1"/>
    <property type="molecule type" value="Genomic_DNA"/>
</dbReference>
<accession>A0ABU8VNG4</accession>
<name>A0ABU8VNG4_9BURK</name>
<evidence type="ECO:0000313" key="2">
    <source>
        <dbReference type="Proteomes" id="UP001365846"/>
    </source>
</evidence>
<organism evidence="1 2">
    <name type="scientific">Variovorax ureilyticus</name>
    <dbReference type="NCBI Taxonomy" id="1836198"/>
    <lineage>
        <taxon>Bacteria</taxon>
        <taxon>Pseudomonadati</taxon>
        <taxon>Pseudomonadota</taxon>
        <taxon>Betaproteobacteria</taxon>
        <taxon>Burkholderiales</taxon>
        <taxon>Comamonadaceae</taxon>
        <taxon>Variovorax</taxon>
    </lineage>
</organism>
<reference evidence="1 2" key="1">
    <citation type="submission" date="2024-03" db="EMBL/GenBank/DDBJ databases">
        <title>Novel species of the genus Variovorax.</title>
        <authorList>
            <person name="Liu Q."/>
            <person name="Xin Y.-H."/>
        </authorList>
    </citation>
    <scope>NUCLEOTIDE SEQUENCE [LARGE SCALE GENOMIC DNA]</scope>
    <source>
        <strain evidence="1 2">KACC 18899</strain>
    </source>
</reference>
<keyword evidence="2" id="KW-1185">Reference proteome</keyword>